<organism evidence="1 2">
    <name type="scientific">Byssochlamys spectabilis</name>
    <name type="common">Paecilomyces variotii</name>
    <dbReference type="NCBI Taxonomy" id="264951"/>
    <lineage>
        <taxon>Eukaryota</taxon>
        <taxon>Fungi</taxon>
        <taxon>Dikarya</taxon>
        <taxon>Ascomycota</taxon>
        <taxon>Pezizomycotina</taxon>
        <taxon>Eurotiomycetes</taxon>
        <taxon>Eurotiomycetidae</taxon>
        <taxon>Eurotiales</taxon>
        <taxon>Thermoascaceae</taxon>
        <taxon>Paecilomyces</taxon>
    </lineage>
</organism>
<sequence>MRHCSTISTYCARELGRDRQRKRVGEFFHISRSRILFARYKLHLLRATHRLAGTDGLGLAVVLRWSTMRYGLSSQGTAVIALCSVPIAVKKISARGRRYNRGFISRLRGVKKDLNMQKIYTYADEGMRVSFVFDMKCLVEVPSRSTYRLPIFW</sequence>
<dbReference type="GeneID" id="39600768"/>
<comment type="caution">
    <text evidence="1">The sequence shown here is derived from an EMBL/GenBank/DDBJ whole genome shotgun (WGS) entry which is preliminary data.</text>
</comment>
<keyword evidence="2" id="KW-1185">Reference proteome</keyword>
<evidence type="ECO:0000313" key="2">
    <source>
        <dbReference type="Proteomes" id="UP000283841"/>
    </source>
</evidence>
<accession>A0A443HK45</accession>
<gene>
    <name evidence="1" type="ORF">C8Q69DRAFT_480037</name>
</gene>
<reference evidence="1 2" key="1">
    <citation type="journal article" date="2018" name="Front. Microbiol.">
        <title>Genomic and genetic insights into a cosmopolitan fungus, Paecilomyces variotii (Eurotiales).</title>
        <authorList>
            <person name="Urquhart A.S."/>
            <person name="Mondo S.J."/>
            <person name="Makela M.R."/>
            <person name="Hane J.K."/>
            <person name="Wiebenga A."/>
            <person name="He G."/>
            <person name="Mihaltcheva S."/>
            <person name="Pangilinan J."/>
            <person name="Lipzen A."/>
            <person name="Barry K."/>
            <person name="de Vries R.P."/>
            <person name="Grigoriev I.V."/>
            <person name="Idnurm A."/>
        </authorList>
    </citation>
    <scope>NUCLEOTIDE SEQUENCE [LARGE SCALE GENOMIC DNA]</scope>
    <source>
        <strain evidence="1 2">CBS 101075</strain>
    </source>
</reference>
<dbReference type="RefSeq" id="XP_028481804.1">
    <property type="nucleotide sequence ID" value="XM_028631491.1"/>
</dbReference>
<dbReference type="Proteomes" id="UP000283841">
    <property type="component" value="Unassembled WGS sequence"/>
</dbReference>
<protein>
    <submittedName>
        <fullName evidence="1">Uncharacterized protein</fullName>
    </submittedName>
</protein>
<dbReference type="VEuPathDB" id="FungiDB:C8Q69DRAFT_480037"/>
<proteinExistence type="predicted"/>
<dbReference type="EMBL" id="RCNU01000014">
    <property type="protein sequence ID" value="RWQ92159.1"/>
    <property type="molecule type" value="Genomic_DNA"/>
</dbReference>
<dbReference type="AlphaFoldDB" id="A0A443HK45"/>
<evidence type="ECO:0000313" key="1">
    <source>
        <dbReference type="EMBL" id="RWQ92159.1"/>
    </source>
</evidence>
<name>A0A443HK45_BYSSP</name>